<reference evidence="10" key="1">
    <citation type="journal article" date="2018" name="Adv. Bot. Res.">
        <title>Evolution of the Plastid Genomes in Diatoms.</title>
        <authorList>
            <person name="Yu M."/>
            <person name="Ashworth M.P."/>
            <person name="Hajrah N.H."/>
            <person name="Khiyami M.A."/>
            <person name="Sabir M.J."/>
            <person name="Alhebshi A.M."/>
            <person name="Al-Malki A.L."/>
            <person name="Sabir J.S.M."/>
            <person name="Theriot E.C."/>
            <person name="Jansen R.K."/>
        </authorList>
    </citation>
    <scope>NUCLEOTIDE SEQUENCE</scope>
</reference>
<dbReference type="Pfam" id="PF01000">
    <property type="entry name" value="RNA_pol_A_bac"/>
    <property type="match status" value="1"/>
</dbReference>
<evidence type="ECO:0000256" key="6">
    <source>
        <dbReference type="ARBA" id="ARBA00023163"/>
    </source>
</evidence>
<keyword evidence="10" id="KW-0150">Chloroplast</keyword>
<sequence length="315" mass="35742">MTNLSIKFLKFEKTESGANHGQFLISALRPGQGVTIGNVLRRVLLSEIKGVAITAVRFAGVSHEFSTIDGVREDILEILLNLKGVVIQGDIREPQFGRLRICEESIITADLIQLPSNLKIVNPNHYIATFSRPKFETVVLEAEFRIEGGVGYRLANKTFDNSLEDFLQIDAIFMPVQKVDFKIENIYDTYNQMTERLTIDIFTDGSITPEQAMTKAIKHIIDLFTLINNNKTTSRVRISQSKALEVTQNRYVNIKIEELQLSVRSYNCLKRAKINTVGDLLKHTSKTLLELRHFGRKSCDEVITILRNKFGIILE</sequence>
<dbReference type="Gene3D" id="3.30.1360.10">
    <property type="entry name" value="RNA polymerase, RBP11-like subunit"/>
    <property type="match status" value="1"/>
</dbReference>
<evidence type="ECO:0000256" key="5">
    <source>
        <dbReference type="ARBA" id="ARBA00022695"/>
    </source>
</evidence>
<accession>A0A2U9NM83</accession>
<dbReference type="CDD" id="cd06928">
    <property type="entry name" value="RNAP_alpha_NTD"/>
    <property type="match status" value="1"/>
</dbReference>
<dbReference type="InterPro" id="IPR011260">
    <property type="entry name" value="RNAP_asu_C"/>
</dbReference>
<evidence type="ECO:0000256" key="4">
    <source>
        <dbReference type="ARBA" id="ARBA00022679"/>
    </source>
</evidence>
<dbReference type="InterPro" id="IPR036603">
    <property type="entry name" value="RBP11-like"/>
</dbReference>
<comment type="similarity">
    <text evidence="2 8">Belongs to the RNA polymerase alpha chain family.</text>
</comment>
<dbReference type="EMBL" id="MG755791">
    <property type="protein sequence ID" value="AWT38197.1"/>
    <property type="molecule type" value="Genomic_DNA"/>
</dbReference>
<dbReference type="GO" id="GO:0006351">
    <property type="term" value="P:DNA-templated transcription"/>
    <property type="evidence" value="ECO:0007669"/>
    <property type="project" value="UniProtKB-UniRule"/>
</dbReference>
<evidence type="ECO:0000313" key="10">
    <source>
        <dbReference type="EMBL" id="AWT38197.1"/>
    </source>
</evidence>
<dbReference type="SUPFAM" id="SSF56553">
    <property type="entry name" value="Insert subdomain of RNA polymerase alpha subunit"/>
    <property type="match status" value="1"/>
</dbReference>
<geneLocation type="chloroplast" evidence="10"/>
<proteinExistence type="inferred from homology"/>
<dbReference type="Pfam" id="PF01193">
    <property type="entry name" value="RNA_pol_L"/>
    <property type="match status" value="1"/>
</dbReference>
<keyword evidence="10" id="KW-0934">Plastid</keyword>
<dbReference type="GO" id="GO:0003677">
    <property type="term" value="F:DNA binding"/>
    <property type="evidence" value="ECO:0007669"/>
    <property type="project" value="UniProtKB-UniRule"/>
</dbReference>
<evidence type="ECO:0000256" key="2">
    <source>
        <dbReference type="ARBA" id="ARBA00007123"/>
    </source>
</evidence>
<dbReference type="Gene3D" id="2.170.120.12">
    <property type="entry name" value="DNA-directed RNA polymerase, insert domain"/>
    <property type="match status" value="1"/>
</dbReference>
<dbReference type="AlphaFoldDB" id="A0A2U9NM83"/>
<dbReference type="Gene3D" id="1.10.150.20">
    <property type="entry name" value="5' to 3' exonuclease, C-terminal subdomain"/>
    <property type="match status" value="1"/>
</dbReference>
<comment type="subunit">
    <text evidence="8">In plastids the minimal PEP RNA polymerase catalytic core is composed of four subunits: alpha, beta, beta', and beta''. When a (nuclear-encoded) sigma factor is associated with the core the holoenzyme is formed, which can initiate transcription.</text>
</comment>
<keyword evidence="6 8" id="KW-0804">Transcription</keyword>
<dbReference type="GO" id="GO:0003899">
    <property type="term" value="F:DNA-directed RNA polymerase activity"/>
    <property type="evidence" value="ECO:0007669"/>
    <property type="project" value="UniProtKB-UniRule"/>
</dbReference>
<dbReference type="GO" id="GO:0000428">
    <property type="term" value="C:DNA-directed RNA polymerase complex"/>
    <property type="evidence" value="ECO:0007669"/>
    <property type="project" value="UniProtKB-KW"/>
</dbReference>
<dbReference type="EC" id="2.7.7.6" evidence="8"/>
<organism evidence="10">
    <name type="scientific">Proboscia sp</name>
    <dbReference type="NCBI Taxonomy" id="1923967"/>
    <lineage>
        <taxon>Eukaryota</taxon>
        <taxon>Sar</taxon>
        <taxon>Stramenopiles</taxon>
        <taxon>Ochrophyta</taxon>
        <taxon>Bacillariophyta</taxon>
        <taxon>Coscinodiscophyceae</taxon>
        <taxon>Rhizosoleniophycidae</taxon>
        <taxon>Rhizosoleniales</taxon>
        <taxon>Rhizosoleniaceae</taxon>
        <taxon>Proboscia</taxon>
    </lineage>
</organism>
<evidence type="ECO:0000256" key="8">
    <source>
        <dbReference type="HAMAP-Rule" id="MF_00059"/>
    </source>
</evidence>
<evidence type="ECO:0000256" key="1">
    <source>
        <dbReference type="ARBA" id="ARBA00004026"/>
    </source>
</evidence>
<comment type="catalytic activity">
    <reaction evidence="7 8">
        <text>RNA(n) + a ribonucleoside 5'-triphosphate = RNA(n+1) + diphosphate</text>
        <dbReference type="Rhea" id="RHEA:21248"/>
        <dbReference type="Rhea" id="RHEA-COMP:14527"/>
        <dbReference type="Rhea" id="RHEA-COMP:17342"/>
        <dbReference type="ChEBI" id="CHEBI:33019"/>
        <dbReference type="ChEBI" id="CHEBI:61557"/>
        <dbReference type="ChEBI" id="CHEBI:140395"/>
        <dbReference type="EC" id="2.7.7.6"/>
    </reaction>
</comment>
<dbReference type="InterPro" id="IPR011263">
    <property type="entry name" value="DNA-dir_RNA_pol_RpoA/D/Rpb3"/>
</dbReference>
<dbReference type="SMART" id="SM00662">
    <property type="entry name" value="RPOLD"/>
    <property type="match status" value="1"/>
</dbReference>
<keyword evidence="4 8" id="KW-0808">Transferase</keyword>
<protein>
    <recommendedName>
        <fullName evidence="8">DNA-directed RNA polymerase subunit alpha</fullName>
        <shortName evidence="8">PEP</shortName>
        <ecNumber evidence="8">2.7.7.6</ecNumber>
    </recommendedName>
    <alternativeName>
        <fullName evidence="8">Plastid-encoded RNA polymerase subunit alpha</fullName>
        <shortName evidence="8">RNA polymerase subunit alpha</shortName>
    </alternativeName>
</protein>
<dbReference type="Pfam" id="PF03118">
    <property type="entry name" value="RNA_pol_A_CTD"/>
    <property type="match status" value="1"/>
</dbReference>
<dbReference type="NCBIfam" id="NF003519">
    <property type="entry name" value="PRK05182.2-5"/>
    <property type="match status" value="1"/>
</dbReference>
<dbReference type="GO" id="GO:0009507">
    <property type="term" value="C:chloroplast"/>
    <property type="evidence" value="ECO:0007669"/>
    <property type="project" value="UniProtKB-SubCell"/>
</dbReference>
<gene>
    <name evidence="8 10" type="primary">rpoA</name>
</gene>
<name>A0A2U9NM83_9STRA</name>
<dbReference type="SUPFAM" id="SSF47789">
    <property type="entry name" value="C-terminal domain of RNA polymerase alpha subunit"/>
    <property type="match status" value="1"/>
</dbReference>
<feature type="region of interest" description="Alpha N-terminal domain (alpha-NTD)" evidence="8">
    <location>
        <begin position="1"/>
        <end position="229"/>
    </location>
</feature>
<dbReference type="InterPro" id="IPR011773">
    <property type="entry name" value="DNA-dir_RpoA"/>
</dbReference>
<dbReference type="HAMAP" id="MF_00059">
    <property type="entry name" value="RNApol_bact_RpoA"/>
    <property type="match status" value="1"/>
</dbReference>
<evidence type="ECO:0000259" key="9">
    <source>
        <dbReference type="SMART" id="SM00662"/>
    </source>
</evidence>
<comment type="subcellular location">
    <subcellularLocation>
        <location evidence="8">Plastid</location>
        <location evidence="8">Chloroplast</location>
    </subcellularLocation>
</comment>
<dbReference type="SUPFAM" id="SSF55257">
    <property type="entry name" value="RBP11-like subunits of RNA polymerase"/>
    <property type="match status" value="1"/>
</dbReference>
<comment type="function">
    <text evidence="1 8">DNA-dependent RNA polymerase catalyzes the transcription of DNA into RNA using the four ribonucleoside triphosphates as substrates.</text>
</comment>
<evidence type="ECO:0000256" key="7">
    <source>
        <dbReference type="ARBA" id="ARBA00048552"/>
    </source>
</evidence>
<dbReference type="FunFam" id="2.170.120.12:FF:000001">
    <property type="entry name" value="DNA-directed RNA polymerase subunit alpha"/>
    <property type="match status" value="1"/>
</dbReference>
<dbReference type="NCBIfam" id="TIGR02027">
    <property type="entry name" value="rpoA"/>
    <property type="match status" value="1"/>
</dbReference>
<evidence type="ECO:0000256" key="3">
    <source>
        <dbReference type="ARBA" id="ARBA00022478"/>
    </source>
</evidence>
<feature type="region of interest" description="Alpha C-terminal domain (alpha-CTD)" evidence="8">
    <location>
        <begin position="248"/>
        <end position="315"/>
    </location>
</feature>
<keyword evidence="5 8" id="KW-0548">Nucleotidyltransferase</keyword>
<dbReference type="GO" id="GO:0046983">
    <property type="term" value="F:protein dimerization activity"/>
    <property type="evidence" value="ECO:0007669"/>
    <property type="project" value="InterPro"/>
</dbReference>
<dbReference type="InterPro" id="IPR011262">
    <property type="entry name" value="DNA-dir_RNA_pol_insert"/>
</dbReference>
<keyword evidence="3 8" id="KW-0240">DNA-directed RNA polymerase</keyword>
<comment type="domain">
    <text evidence="8">The N-terminal domain is essential for RNAP assembly and basal transcription, whereas the C-terminal domain is involved in interaction with transcriptional regulators and with upstream promoter elements.</text>
</comment>
<dbReference type="InterPro" id="IPR036643">
    <property type="entry name" value="RNApol_insert_sf"/>
</dbReference>
<feature type="domain" description="DNA-directed RNA polymerase RpoA/D/Rpb3-type" evidence="9">
    <location>
        <begin position="20"/>
        <end position="230"/>
    </location>
</feature>